<dbReference type="SUPFAM" id="SSF144052">
    <property type="entry name" value="Thermophilic metalloprotease-like"/>
    <property type="match status" value="1"/>
</dbReference>
<dbReference type="PANTHER" id="PTHR34448:SF1">
    <property type="entry name" value="BLL6088 PROTEIN"/>
    <property type="match status" value="1"/>
</dbReference>
<sequence length="316" mass="34346">MNIYDACEVALKKCLGVKEGEIVLIIADENTRKIGWALWEKARELKAEAIYTEIIPRKVHGEEPPKPIAEAMKFADVVIAPTTKSITHTLAKKEACERGVRVATLPGITEDVFVRTLNADYDEIVELTNKIADILDRGTQVRIVTRLGTDISFSIEGRKARRSTGVYKNPGECGNLPGAEAYIAPVEGTGNGTVVVDGSMAGIGLLKNPIKLTFVDGYLEKIEGGDEARKLEEILAPYGKEARNLAEFGVGTNPNARLSGNILEDEKVFGTVHIAIGSNYDFGGKVRAPIHLDGIIKEPTVFVDGEMVFRDGKLLV</sequence>
<dbReference type="InterPro" id="IPR058739">
    <property type="entry name" value="NicX"/>
</dbReference>
<dbReference type="Pfam" id="PF26233">
    <property type="entry name" value="NicX"/>
    <property type="match status" value="1"/>
</dbReference>
<proteinExistence type="predicted"/>
<dbReference type="GeneID" id="33321887"/>
<evidence type="ECO:0000313" key="3">
    <source>
        <dbReference type="EMBL" id="CUX78549.1"/>
    </source>
</evidence>
<evidence type="ECO:0000313" key="2">
    <source>
        <dbReference type="EMBL" id="ASJ16456.1"/>
    </source>
</evidence>
<dbReference type="GO" id="GO:0006508">
    <property type="term" value="P:proteolysis"/>
    <property type="evidence" value="ECO:0007669"/>
    <property type="project" value="InterPro"/>
</dbReference>
<dbReference type="RefSeq" id="WP_068578668.1">
    <property type="nucleotide sequence ID" value="NZ_CP015193.1"/>
</dbReference>
<dbReference type="STRING" id="54262.CHITON_1770"/>
<accession>A0A160VUM1</accession>
<organism evidence="3 4">
    <name type="scientific">Thermococcus chitonophagus</name>
    <dbReference type="NCBI Taxonomy" id="54262"/>
    <lineage>
        <taxon>Archaea</taxon>
        <taxon>Methanobacteriati</taxon>
        <taxon>Methanobacteriota</taxon>
        <taxon>Thermococci</taxon>
        <taxon>Thermococcales</taxon>
        <taxon>Thermococcaceae</taxon>
        <taxon>Thermococcus</taxon>
    </lineage>
</organism>
<keyword evidence="5" id="KW-1185">Reference proteome</keyword>
<reference evidence="4" key="2">
    <citation type="submission" date="2016-01" db="EMBL/GenBank/DDBJ databases">
        <authorList>
            <person name="Vorgias C.E."/>
        </authorList>
    </citation>
    <scope>NUCLEOTIDE SEQUENCE [LARGE SCALE GENOMIC DNA]</scope>
</reference>
<dbReference type="PANTHER" id="PTHR34448">
    <property type="entry name" value="AMINOPEPTIDASE"/>
    <property type="match status" value="1"/>
</dbReference>
<gene>
    <name evidence="2" type="ORF">A3L04_04885</name>
    <name evidence="3" type="ORF">CHITON_1770</name>
</gene>
<dbReference type="EMBL" id="LN999010">
    <property type="protein sequence ID" value="CUX78549.1"/>
    <property type="molecule type" value="Genomic_DNA"/>
</dbReference>
<name>A0A160VUM1_9EURY</name>
<protein>
    <submittedName>
        <fullName evidence="3">Leucyl aminopeptidase</fullName>
    </submittedName>
</protein>
<dbReference type="GO" id="GO:0046872">
    <property type="term" value="F:metal ion binding"/>
    <property type="evidence" value="ECO:0007669"/>
    <property type="project" value="UniProtKB-KW"/>
</dbReference>
<dbReference type="Proteomes" id="UP000093069">
    <property type="component" value="Chromosome I"/>
</dbReference>
<dbReference type="KEGG" id="tch:CHITON_1770"/>
<keyword evidence="1" id="KW-0479">Metal-binding</keyword>
<dbReference type="GO" id="GO:0004177">
    <property type="term" value="F:aminopeptidase activity"/>
    <property type="evidence" value="ECO:0007669"/>
    <property type="project" value="UniProtKB-KW"/>
</dbReference>
<keyword evidence="3" id="KW-0378">Hydrolase</keyword>
<keyword evidence="3" id="KW-0031">Aminopeptidase</keyword>
<reference evidence="2 5" key="3">
    <citation type="submission" date="2016-04" db="EMBL/GenBank/DDBJ databases">
        <title>Complete genome sequence of Thermococcus chitonophagus type strain GC74.</title>
        <authorList>
            <person name="Oger P.M."/>
        </authorList>
    </citation>
    <scope>NUCLEOTIDE SEQUENCE [LARGE SCALE GENOMIC DNA]</scope>
    <source>
        <strain evidence="2 5">GC74</strain>
    </source>
</reference>
<evidence type="ECO:0000313" key="4">
    <source>
        <dbReference type="Proteomes" id="UP000093069"/>
    </source>
</evidence>
<dbReference type="AlphaFoldDB" id="A0A160VUM1"/>
<dbReference type="EMBL" id="CP015193">
    <property type="protein sequence ID" value="ASJ16456.1"/>
    <property type="molecule type" value="Genomic_DNA"/>
</dbReference>
<evidence type="ECO:0000256" key="1">
    <source>
        <dbReference type="ARBA" id="ARBA00022723"/>
    </source>
</evidence>
<dbReference type="Proteomes" id="UP000250189">
    <property type="component" value="Chromosome"/>
</dbReference>
<dbReference type="OrthoDB" id="371826at2157"/>
<dbReference type="InterPro" id="IPR052170">
    <property type="entry name" value="M29_Exopeptidase"/>
</dbReference>
<reference evidence="3" key="1">
    <citation type="submission" date="2016-01" db="EMBL/GenBank/DDBJ databases">
        <authorList>
            <person name="Oliw E.H."/>
        </authorList>
    </citation>
    <scope>NUCLEOTIDE SEQUENCE</scope>
    <source>
        <strain evidence="3">1</strain>
    </source>
</reference>
<keyword evidence="3" id="KW-0645">Protease</keyword>
<evidence type="ECO:0000313" key="5">
    <source>
        <dbReference type="Proteomes" id="UP000250189"/>
    </source>
</evidence>